<proteinExistence type="predicted"/>
<organism evidence="1 2">
    <name type="scientific">Pluteus cervinus</name>
    <dbReference type="NCBI Taxonomy" id="181527"/>
    <lineage>
        <taxon>Eukaryota</taxon>
        <taxon>Fungi</taxon>
        <taxon>Dikarya</taxon>
        <taxon>Basidiomycota</taxon>
        <taxon>Agaricomycotina</taxon>
        <taxon>Agaricomycetes</taxon>
        <taxon>Agaricomycetidae</taxon>
        <taxon>Agaricales</taxon>
        <taxon>Pluteineae</taxon>
        <taxon>Pluteaceae</taxon>
        <taxon>Pluteus</taxon>
    </lineage>
</organism>
<dbReference type="EMBL" id="ML208867">
    <property type="protein sequence ID" value="TFK59913.1"/>
    <property type="molecule type" value="Genomic_DNA"/>
</dbReference>
<gene>
    <name evidence="1" type="ORF">BDN72DRAFT_905428</name>
</gene>
<evidence type="ECO:0000313" key="1">
    <source>
        <dbReference type="EMBL" id="TFK59913.1"/>
    </source>
</evidence>
<protein>
    <submittedName>
        <fullName evidence="1">Uncharacterized protein</fullName>
    </submittedName>
</protein>
<evidence type="ECO:0000313" key="2">
    <source>
        <dbReference type="Proteomes" id="UP000308600"/>
    </source>
</evidence>
<dbReference type="Proteomes" id="UP000308600">
    <property type="component" value="Unassembled WGS sequence"/>
</dbReference>
<reference evidence="1 2" key="1">
    <citation type="journal article" date="2019" name="Nat. Ecol. Evol.">
        <title>Megaphylogeny resolves global patterns of mushroom evolution.</title>
        <authorList>
            <person name="Varga T."/>
            <person name="Krizsan K."/>
            <person name="Foldi C."/>
            <person name="Dima B."/>
            <person name="Sanchez-Garcia M."/>
            <person name="Sanchez-Ramirez S."/>
            <person name="Szollosi G.J."/>
            <person name="Szarkandi J.G."/>
            <person name="Papp V."/>
            <person name="Albert L."/>
            <person name="Andreopoulos W."/>
            <person name="Angelini C."/>
            <person name="Antonin V."/>
            <person name="Barry K.W."/>
            <person name="Bougher N.L."/>
            <person name="Buchanan P."/>
            <person name="Buyck B."/>
            <person name="Bense V."/>
            <person name="Catcheside P."/>
            <person name="Chovatia M."/>
            <person name="Cooper J."/>
            <person name="Damon W."/>
            <person name="Desjardin D."/>
            <person name="Finy P."/>
            <person name="Geml J."/>
            <person name="Haridas S."/>
            <person name="Hughes K."/>
            <person name="Justo A."/>
            <person name="Karasinski D."/>
            <person name="Kautmanova I."/>
            <person name="Kiss B."/>
            <person name="Kocsube S."/>
            <person name="Kotiranta H."/>
            <person name="LaButti K.M."/>
            <person name="Lechner B.E."/>
            <person name="Liimatainen K."/>
            <person name="Lipzen A."/>
            <person name="Lukacs Z."/>
            <person name="Mihaltcheva S."/>
            <person name="Morgado L.N."/>
            <person name="Niskanen T."/>
            <person name="Noordeloos M.E."/>
            <person name="Ohm R.A."/>
            <person name="Ortiz-Santana B."/>
            <person name="Ovrebo C."/>
            <person name="Racz N."/>
            <person name="Riley R."/>
            <person name="Savchenko A."/>
            <person name="Shiryaev A."/>
            <person name="Soop K."/>
            <person name="Spirin V."/>
            <person name="Szebenyi C."/>
            <person name="Tomsovsky M."/>
            <person name="Tulloss R.E."/>
            <person name="Uehling J."/>
            <person name="Grigoriev I.V."/>
            <person name="Vagvolgyi C."/>
            <person name="Papp T."/>
            <person name="Martin F.M."/>
            <person name="Miettinen O."/>
            <person name="Hibbett D.S."/>
            <person name="Nagy L.G."/>
        </authorList>
    </citation>
    <scope>NUCLEOTIDE SEQUENCE [LARGE SCALE GENOMIC DNA]</scope>
    <source>
        <strain evidence="1 2">NL-1719</strain>
    </source>
</reference>
<name>A0ACD3A268_9AGAR</name>
<accession>A0ACD3A268</accession>
<sequence>MSSSATTPTTQIGTQTTTTSHLDNRTFAEVVAGTQPSVTLEPGGMIPAGPTTLGGGILPGPAAMPGPSSIPSGPAITPSPPPKCGRKRRVMSEPEVIEISSDGSDNALLAKPKSNIKVILRPAARKRTRTKKAASDDLVVEQSLDPTLDLSNPPFLDSPTPVTTKEKPRPRPRRRGTTVVKPVLTPMEIIPAESPSPNPVPVNSPVDLASIPLPAYSPVDPASIPLPTTPPAIPAHHSVSDSQPVVITSNAPVVLASSSAPPIPVPPNLPPILTSTPPLVPPVIGPLPTHDLEPCDIVAYPWFPNGYATDYLISYSSFAFQIPVEDAECIHRGIHFVREGPHVNVATIAPTQLVKSGHAIYLRDRPTDLAVALTFGSVTGCHLIGTGTMPGNYPAPVRYITIFPLEELLSQTTALWGHILGLNPVTGPVIGGEGILFQTKRLPKSRLTTTGSSPGSSSTSPSNSSIAPPASSRSRFARAGRTNASYPFVRPFDEPVPIYDGRASTGNPFAFTAEDFQGLSTRTRVTEDLPLDSIVAVGYTMGVWSLNGAELLSLNVQFVILLA</sequence>
<keyword evidence="2" id="KW-1185">Reference proteome</keyword>